<protein>
    <submittedName>
        <fullName evidence="1">6908_t:CDS:1</fullName>
    </submittedName>
</protein>
<comment type="caution">
    <text evidence="1">The sequence shown here is derived from an EMBL/GenBank/DDBJ whole genome shotgun (WGS) entry which is preliminary data.</text>
</comment>
<keyword evidence="2" id="KW-1185">Reference proteome</keyword>
<dbReference type="AlphaFoldDB" id="A0A9N9DNF1"/>
<name>A0A9N9DNF1_9GLOM</name>
<gene>
    <name evidence="1" type="ORF">RFULGI_LOCUS8122</name>
</gene>
<sequence length="40" mass="4170">SSSSSSSSVEGIAVYISKEKTVGFIANAVDDAMIKKNGYQ</sequence>
<reference evidence="1" key="1">
    <citation type="submission" date="2021-06" db="EMBL/GenBank/DDBJ databases">
        <authorList>
            <person name="Kallberg Y."/>
            <person name="Tangrot J."/>
            <person name="Rosling A."/>
        </authorList>
    </citation>
    <scope>NUCLEOTIDE SEQUENCE</scope>
    <source>
        <strain evidence="1">IN212</strain>
    </source>
</reference>
<dbReference type="Proteomes" id="UP000789396">
    <property type="component" value="Unassembled WGS sequence"/>
</dbReference>
<organism evidence="1 2">
    <name type="scientific">Racocetra fulgida</name>
    <dbReference type="NCBI Taxonomy" id="60492"/>
    <lineage>
        <taxon>Eukaryota</taxon>
        <taxon>Fungi</taxon>
        <taxon>Fungi incertae sedis</taxon>
        <taxon>Mucoromycota</taxon>
        <taxon>Glomeromycotina</taxon>
        <taxon>Glomeromycetes</taxon>
        <taxon>Diversisporales</taxon>
        <taxon>Gigasporaceae</taxon>
        <taxon>Racocetra</taxon>
    </lineage>
</organism>
<evidence type="ECO:0000313" key="1">
    <source>
        <dbReference type="EMBL" id="CAG8642230.1"/>
    </source>
</evidence>
<proteinExistence type="predicted"/>
<feature type="non-terminal residue" evidence="1">
    <location>
        <position position="40"/>
    </location>
</feature>
<dbReference type="EMBL" id="CAJVPZ010012701">
    <property type="protein sequence ID" value="CAG8642230.1"/>
    <property type="molecule type" value="Genomic_DNA"/>
</dbReference>
<accession>A0A9N9DNF1</accession>
<evidence type="ECO:0000313" key="2">
    <source>
        <dbReference type="Proteomes" id="UP000789396"/>
    </source>
</evidence>